<evidence type="ECO:0000313" key="1">
    <source>
        <dbReference type="EMBL" id="MBA0084032.1"/>
    </source>
</evidence>
<gene>
    <name evidence="1" type="ORF">HRJ53_03465</name>
</gene>
<sequence>MGFFQDIVGDITKGVEQVVPGAKQIDQFLNKAGVGPADILNNPFKPKGWAGDIEHGFSQAT</sequence>
<keyword evidence="2" id="KW-1185">Reference proteome</keyword>
<name>A0A7V8SVW4_9BACT</name>
<evidence type="ECO:0000313" key="2">
    <source>
        <dbReference type="Proteomes" id="UP000567293"/>
    </source>
</evidence>
<feature type="non-terminal residue" evidence="1">
    <location>
        <position position="61"/>
    </location>
</feature>
<proteinExistence type="predicted"/>
<dbReference type="AlphaFoldDB" id="A0A7V8SVW4"/>
<accession>A0A7V8SVW4</accession>
<protein>
    <submittedName>
        <fullName evidence="1">Uncharacterized protein</fullName>
    </submittedName>
</protein>
<dbReference type="Proteomes" id="UP000567293">
    <property type="component" value="Unassembled WGS sequence"/>
</dbReference>
<comment type="caution">
    <text evidence="1">The sequence shown here is derived from an EMBL/GenBank/DDBJ whole genome shotgun (WGS) entry which is preliminary data.</text>
</comment>
<organism evidence="1 2">
    <name type="scientific">Candidatus Acidiferrum panamense</name>
    <dbReference type="NCBI Taxonomy" id="2741543"/>
    <lineage>
        <taxon>Bacteria</taxon>
        <taxon>Pseudomonadati</taxon>
        <taxon>Acidobacteriota</taxon>
        <taxon>Terriglobia</taxon>
        <taxon>Candidatus Acidiferrales</taxon>
        <taxon>Candidatus Acidiferrum</taxon>
    </lineage>
</organism>
<dbReference type="EMBL" id="JACDQQ010000336">
    <property type="protein sequence ID" value="MBA0084032.1"/>
    <property type="molecule type" value="Genomic_DNA"/>
</dbReference>
<reference evidence="1" key="1">
    <citation type="submission" date="2020-06" db="EMBL/GenBank/DDBJ databases">
        <title>Legume-microbial interactions unlock mineral nutrients during tropical forest succession.</title>
        <authorList>
            <person name="Epihov D.Z."/>
        </authorList>
    </citation>
    <scope>NUCLEOTIDE SEQUENCE [LARGE SCALE GENOMIC DNA]</scope>
    <source>
        <strain evidence="1">Pan2503</strain>
    </source>
</reference>